<evidence type="ECO:0000256" key="2">
    <source>
        <dbReference type="SAM" id="Phobius"/>
    </source>
</evidence>
<feature type="transmembrane region" description="Helical" evidence="2">
    <location>
        <begin position="82"/>
        <end position="106"/>
    </location>
</feature>
<name>A0ABR2ZMF9_9AGAR</name>
<feature type="transmembrane region" description="Helical" evidence="2">
    <location>
        <begin position="118"/>
        <end position="136"/>
    </location>
</feature>
<keyword evidence="4" id="KW-1185">Reference proteome</keyword>
<feature type="transmembrane region" description="Helical" evidence="2">
    <location>
        <begin position="220"/>
        <end position="240"/>
    </location>
</feature>
<feature type="transmembrane region" description="Helical" evidence="2">
    <location>
        <begin position="171"/>
        <end position="189"/>
    </location>
</feature>
<sequence>MLLTPRTQWFFFLIFEVLFYAAFCLRLITAWSQRRSIEKKSLVVLGTMWILITLRLVHHAQISKLDLVNGRSHDFRKVEKEMPLVVFDIEQVLYLLTSFLGHGFLVHRSTVHRSLLRVTLAVMVLTMGASGVNFIYHHSLQQMLLDESRSTGVQQMVAIIRSDDLKRISVLSFYVLQSLINVTCTALIIERILIRDAFEEKGLERVPPQQSRRVDDITECLRFVIGPIVFTAILAFHLWGSARSEFYKSIALSSACPVLGNLVTLIIFPENNTSHRGITLENDKEPGLNAELPASHSTC</sequence>
<feature type="transmembrane region" description="Helical" evidence="2">
    <location>
        <begin position="246"/>
        <end position="268"/>
    </location>
</feature>
<accession>A0ABR2ZMF9</accession>
<protein>
    <recommendedName>
        <fullName evidence="5">G protein-coupled receptor</fullName>
    </recommendedName>
</protein>
<evidence type="ECO:0000256" key="1">
    <source>
        <dbReference type="SAM" id="MobiDB-lite"/>
    </source>
</evidence>
<reference evidence="3 4" key="1">
    <citation type="submission" date="2024-05" db="EMBL/GenBank/DDBJ databases">
        <title>A draft genome resource for the thread blight pathogen Marasmius tenuissimus strain MS-2.</title>
        <authorList>
            <person name="Yulfo-Soto G.E."/>
            <person name="Baruah I.K."/>
            <person name="Amoako-Attah I."/>
            <person name="Bukari Y."/>
            <person name="Meinhardt L.W."/>
            <person name="Bailey B.A."/>
            <person name="Cohen S.P."/>
        </authorList>
    </citation>
    <scope>NUCLEOTIDE SEQUENCE [LARGE SCALE GENOMIC DNA]</scope>
    <source>
        <strain evidence="3 4">MS-2</strain>
    </source>
</reference>
<organism evidence="3 4">
    <name type="scientific">Marasmius tenuissimus</name>
    <dbReference type="NCBI Taxonomy" id="585030"/>
    <lineage>
        <taxon>Eukaryota</taxon>
        <taxon>Fungi</taxon>
        <taxon>Dikarya</taxon>
        <taxon>Basidiomycota</taxon>
        <taxon>Agaricomycotina</taxon>
        <taxon>Agaricomycetes</taxon>
        <taxon>Agaricomycetidae</taxon>
        <taxon>Agaricales</taxon>
        <taxon>Marasmiineae</taxon>
        <taxon>Marasmiaceae</taxon>
        <taxon>Marasmius</taxon>
    </lineage>
</organism>
<keyword evidence="2" id="KW-0812">Transmembrane</keyword>
<feature type="transmembrane region" description="Helical" evidence="2">
    <location>
        <begin position="6"/>
        <end position="29"/>
    </location>
</feature>
<keyword evidence="2" id="KW-1133">Transmembrane helix</keyword>
<gene>
    <name evidence="3" type="ORF">AAF712_010242</name>
</gene>
<dbReference type="Proteomes" id="UP001437256">
    <property type="component" value="Unassembled WGS sequence"/>
</dbReference>
<comment type="caution">
    <text evidence="3">The sequence shown here is derived from an EMBL/GenBank/DDBJ whole genome shotgun (WGS) entry which is preliminary data.</text>
</comment>
<feature type="region of interest" description="Disordered" evidence="1">
    <location>
        <begin position="278"/>
        <end position="299"/>
    </location>
</feature>
<evidence type="ECO:0000313" key="3">
    <source>
        <dbReference type="EMBL" id="KAL0062850.1"/>
    </source>
</evidence>
<evidence type="ECO:0000313" key="4">
    <source>
        <dbReference type="Proteomes" id="UP001437256"/>
    </source>
</evidence>
<evidence type="ECO:0008006" key="5">
    <source>
        <dbReference type="Google" id="ProtNLM"/>
    </source>
</evidence>
<feature type="transmembrane region" description="Helical" evidence="2">
    <location>
        <begin position="41"/>
        <end position="62"/>
    </location>
</feature>
<proteinExistence type="predicted"/>
<keyword evidence="2" id="KW-0472">Membrane</keyword>
<dbReference type="EMBL" id="JBBXMP010000094">
    <property type="protein sequence ID" value="KAL0062850.1"/>
    <property type="molecule type" value="Genomic_DNA"/>
</dbReference>